<evidence type="ECO:0000256" key="1">
    <source>
        <dbReference type="ARBA" id="ARBA00010790"/>
    </source>
</evidence>
<protein>
    <recommendedName>
        <fullName evidence="4">Glucose-methanol-choline oxidoreductase N-terminal domain-containing protein</fullName>
    </recommendedName>
</protein>
<name>A0A0D2B9X5_9PEZI</name>
<dbReference type="RefSeq" id="XP_016217888.1">
    <property type="nucleotide sequence ID" value="XM_016353793.1"/>
</dbReference>
<dbReference type="SUPFAM" id="SSF54373">
    <property type="entry name" value="FAD-linked reductases, C-terminal domain"/>
    <property type="match status" value="1"/>
</dbReference>
<dbReference type="Proteomes" id="UP000053259">
    <property type="component" value="Unassembled WGS sequence"/>
</dbReference>
<proteinExistence type="inferred from homology"/>
<accession>A0A0D2B9X5</accession>
<dbReference type="STRING" id="253628.A0A0D2B9X5"/>
<evidence type="ECO:0000256" key="2">
    <source>
        <dbReference type="PIRSR" id="PIRSR000137-2"/>
    </source>
</evidence>
<evidence type="ECO:0000313" key="5">
    <source>
        <dbReference type="EMBL" id="KIW08019.1"/>
    </source>
</evidence>
<dbReference type="PANTHER" id="PTHR11552:SF152">
    <property type="entry name" value="OXIDASE (CODA), PUTATIVE (AFU_ORTHOLOGUE AFUA_8G04090)-RELATED"/>
    <property type="match status" value="1"/>
</dbReference>
<sequence length="630" mass="69829">MRLRSREFLDVKRSVPAGKSGEQSRGLASFLYLPGCVRGFTFVHNLHAFCTSKIKRFVKKILAMTTTNLSSSQVDDFDFILVGGGTAGCVVASRLSQYLPNKKVLLIEAGPSDFQEDRVLLLKDWLSLLGGDLDYDYPTTEQPMGNSHIRHSRAKVLGGCSSHNTLISFRPFEYDCRRWVQQGCTGWGFDMFTRVLDNLRNTIQPVHYRHRNQLCRDWVSACSAALNIPVVHDFNHEIREKGGLPESVGFFSVAYNPDDGRRSSASVAYIHPILAGKEERPNLTVLTNAWVSKINVEEDRVTGVTLTLQDGRSLTLRAKAETILCAGAIDTPRLMLHSGLGPKKQLQDLSIPVVKDIPGVGENLLDHPETIIMWELNQPVPPNQTTMDSDAGLFLRREKTNAAGDDGDTVDIMMHCYQIPFCLNTRRLGYDEPTNVFCMTPNIPRPRSRGRLYLTSKDPQVKPALDFRYFTDPEGYDAATIVAGFKAARKVAEQEPFKSWIKREVAPGPAIQSDEALSEYGRRAAHTVYHPAGTTKMGDVTKDPLAVVDPQLKVRGLKGLRIADAGVFPEMTTINPMLTVLGVGERAAELVAEAWGWNGPYLGTENVVGHGQPPAQAEKLQQQLGMKAKL</sequence>
<dbReference type="PANTHER" id="PTHR11552">
    <property type="entry name" value="GLUCOSE-METHANOL-CHOLINE GMC OXIDOREDUCTASE"/>
    <property type="match status" value="1"/>
</dbReference>
<feature type="region of interest" description="Disordered" evidence="3">
    <location>
        <begin position="610"/>
        <end position="630"/>
    </location>
</feature>
<feature type="binding site" evidence="2">
    <location>
        <position position="156"/>
    </location>
    <ligand>
        <name>FAD</name>
        <dbReference type="ChEBI" id="CHEBI:57692"/>
    </ligand>
</feature>
<dbReference type="PROSITE" id="PS00624">
    <property type="entry name" value="GMC_OXRED_2"/>
    <property type="match status" value="1"/>
</dbReference>
<dbReference type="Gene3D" id="3.30.410.40">
    <property type="match status" value="1"/>
</dbReference>
<keyword evidence="2" id="KW-0274">FAD</keyword>
<comment type="cofactor">
    <cofactor evidence="2">
        <name>FAD</name>
        <dbReference type="ChEBI" id="CHEBI:57692"/>
    </cofactor>
</comment>
<dbReference type="GO" id="GO:0016614">
    <property type="term" value="F:oxidoreductase activity, acting on CH-OH group of donors"/>
    <property type="evidence" value="ECO:0007669"/>
    <property type="project" value="InterPro"/>
</dbReference>
<feature type="domain" description="Glucose-methanol-choline oxidoreductase N-terminal" evidence="4">
    <location>
        <begin position="327"/>
        <end position="341"/>
    </location>
</feature>
<gene>
    <name evidence="5" type="ORF">PV09_00964</name>
</gene>
<dbReference type="VEuPathDB" id="FungiDB:PV09_00964"/>
<dbReference type="OrthoDB" id="269227at2759"/>
<organism evidence="5 6">
    <name type="scientific">Verruconis gallopava</name>
    <dbReference type="NCBI Taxonomy" id="253628"/>
    <lineage>
        <taxon>Eukaryota</taxon>
        <taxon>Fungi</taxon>
        <taxon>Dikarya</taxon>
        <taxon>Ascomycota</taxon>
        <taxon>Pezizomycotina</taxon>
        <taxon>Dothideomycetes</taxon>
        <taxon>Pleosporomycetidae</taxon>
        <taxon>Venturiales</taxon>
        <taxon>Sympoventuriaceae</taxon>
        <taxon>Verruconis</taxon>
    </lineage>
</organism>
<dbReference type="InParanoid" id="A0A0D2B9X5"/>
<keyword evidence="6" id="KW-1185">Reference proteome</keyword>
<dbReference type="PIRSF" id="PIRSF000137">
    <property type="entry name" value="Alcohol_oxidase"/>
    <property type="match status" value="1"/>
</dbReference>
<dbReference type="InterPro" id="IPR000172">
    <property type="entry name" value="GMC_OxRdtase_N"/>
</dbReference>
<comment type="similarity">
    <text evidence="1">Belongs to the GMC oxidoreductase family.</text>
</comment>
<keyword evidence="2" id="KW-0285">Flavoprotein</keyword>
<reference evidence="5 6" key="1">
    <citation type="submission" date="2015-01" db="EMBL/GenBank/DDBJ databases">
        <title>The Genome Sequence of Ochroconis gallopava CBS43764.</title>
        <authorList>
            <consortium name="The Broad Institute Genomics Platform"/>
            <person name="Cuomo C."/>
            <person name="de Hoog S."/>
            <person name="Gorbushina A."/>
            <person name="Stielow B."/>
            <person name="Teixiera M."/>
            <person name="Abouelleil A."/>
            <person name="Chapman S.B."/>
            <person name="Priest M."/>
            <person name="Young S.K."/>
            <person name="Wortman J."/>
            <person name="Nusbaum C."/>
            <person name="Birren B."/>
        </authorList>
    </citation>
    <scope>NUCLEOTIDE SEQUENCE [LARGE SCALE GENOMIC DNA]</scope>
    <source>
        <strain evidence="5 6">CBS 43764</strain>
    </source>
</reference>
<evidence type="ECO:0000259" key="4">
    <source>
        <dbReference type="PROSITE" id="PS00624"/>
    </source>
</evidence>
<dbReference type="Gene3D" id="3.50.50.60">
    <property type="entry name" value="FAD/NAD(P)-binding domain"/>
    <property type="match status" value="1"/>
</dbReference>
<dbReference type="InterPro" id="IPR007867">
    <property type="entry name" value="GMC_OxRtase_C"/>
</dbReference>
<dbReference type="GeneID" id="27308937"/>
<dbReference type="InterPro" id="IPR012132">
    <property type="entry name" value="GMC_OxRdtase"/>
</dbReference>
<dbReference type="InterPro" id="IPR036188">
    <property type="entry name" value="FAD/NAD-bd_sf"/>
</dbReference>
<dbReference type="EMBL" id="KN847531">
    <property type="protein sequence ID" value="KIW08019.1"/>
    <property type="molecule type" value="Genomic_DNA"/>
</dbReference>
<dbReference type="Pfam" id="PF00732">
    <property type="entry name" value="GMC_oxred_N"/>
    <property type="match status" value="1"/>
</dbReference>
<feature type="binding site" evidence="2">
    <location>
        <position position="291"/>
    </location>
    <ligand>
        <name>FAD</name>
        <dbReference type="ChEBI" id="CHEBI:57692"/>
    </ligand>
</feature>
<dbReference type="HOGENOM" id="CLU_002865_7_1_1"/>
<dbReference type="GO" id="GO:0050660">
    <property type="term" value="F:flavin adenine dinucleotide binding"/>
    <property type="evidence" value="ECO:0007669"/>
    <property type="project" value="InterPro"/>
</dbReference>
<dbReference type="AlphaFoldDB" id="A0A0D2B9X5"/>
<evidence type="ECO:0000313" key="6">
    <source>
        <dbReference type="Proteomes" id="UP000053259"/>
    </source>
</evidence>
<dbReference type="SUPFAM" id="SSF51905">
    <property type="entry name" value="FAD/NAD(P)-binding domain"/>
    <property type="match status" value="1"/>
</dbReference>
<evidence type="ECO:0000256" key="3">
    <source>
        <dbReference type="SAM" id="MobiDB-lite"/>
    </source>
</evidence>
<dbReference type="Pfam" id="PF05199">
    <property type="entry name" value="GMC_oxred_C"/>
    <property type="match status" value="1"/>
</dbReference>